<feature type="transmembrane region" description="Helical" evidence="2">
    <location>
        <begin position="122"/>
        <end position="147"/>
    </location>
</feature>
<dbReference type="Proteomes" id="UP000321026">
    <property type="component" value="Unassembled WGS sequence"/>
</dbReference>
<dbReference type="PROSITE" id="PS50846">
    <property type="entry name" value="HMA_2"/>
    <property type="match status" value="1"/>
</dbReference>
<keyword evidence="1" id="KW-0479">Metal-binding</keyword>
<dbReference type="PANTHER" id="PTHR42208">
    <property type="entry name" value="HEAVY METAL TRANSPORTER-RELATED"/>
    <property type="match status" value="1"/>
</dbReference>
<feature type="transmembrane region" description="Helical" evidence="2">
    <location>
        <begin position="316"/>
        <end position="334"/>
    </location>
</feature>
<gene>
    <name evidence="4" type="ORF">E6Q11_00320</name>
</gene>
<evidence type="ECO:0000313" key="4">
    <source>
        <dbReference type="EMBL" id="TXG78791.1"/>
    </source>
</evidence>
<dbReference type="InterPro" id="IPR039447">
    <property type="entry name" value="UreH-like_TM_dom"/>
</dbReference>
<sequence length="453" mass="48076">MTQQTIKVSGMHCRSCELLLEDDLGKLDGVKAVTANFEQGEVKLTYEGTVPNMLAVEEVVQQAGYRLGEGTSQRAWFSREASDYGRLLFAAAGLFLVALLFQGAGGVSFLPTVSAIYVRELSLVFLVGLTAGVSTCAALVGGLVLALSARYNQAHADLSPKQKLIPHFWFHLGRVGGFFLLGTLLGFLGEWLSGSIVLTAFLTLLAGAVMFLFGLQLTSIFPKLSRWNATLPKGLARFFGITESRGTKYSHGGAVLGGVATFFLPCGFTQAMQLSVVALGSPLLGGVVMALFAIGTLPGLLAIGSIAAFAAGKARVWLNPILAVVLIVFGGWNLSNGLQLFGITSPVLQKPAPVNEGQLAPLEDGVQVIRMVQDAEGYHPSTLPVLRAGIPARLIVDSQESYTCASSLVIPEYGIKRQLSPGENSIEFIPTETGTLPFSCSMGMFRGSLQVIK</sequence>
<dbReference type="PANTHER" id="PTHR42208:SF1">
    <property type="entry name" value="HEAVY METAL TRANSPORTER"/>
    <property type="match status" value="1"/>
</dbReference>
<dbReference type="Pfam" id="PF00403">
    <property type="entry name" value="HMA"/>
    <property type="match status" value="1"/>
</dbReference>
<dbReference type="Gene3D" id="3.30.70.100">
    <property type="match status" value="1"/>
</dbReference>
<dbReference type="CDD" id="cd00371">
    <property type="entry name" value="HMA"/>
    <property type="match status" value="1"/>
</dbReference>
<name>A0A5C7JB54_9BACT</name>
<protein>
    <recommendedName>
        <fullName evidence="3">HMA domain-containing protein</fullName>
    </recommendedName>
</protein>
<feature type="transmembrane region" description="Helical" evidence="2">
    <location>
        <begin position="283"/>
        <end position="309"/>
    </location>
</feature>
<keyword evidence="2" id="KW-1133">Transmembrane helix</keyword>
<comment type="caution">
    <text evidence="4">The sequence shown here is derived from an EMBL/GenBank/DDBJ whole genome shotgun (WGS) entry which is preliminary data.</text>
</comment>
<feature type="transmembrane region" description="Helical" evidence="2">
    <location>
        <begin position="168"/>
        <end position="189"/>
    </location>
</feature>
<dbReference type="Gene3D" id="2.60.40.420">
    <property type="entry name" value="Cupredoxins - blue copper proteins"/>
    <property type="match status" value="1"/>
</dbReference>
<dbReference type="GO" id="GO:0046872">
    <property type="term" value="F:metal ion binding"/>
    <property type="evidence" value="ECO:0007669"/>
    <property type="project" value="UniProtKB-KW"/>
</dbReference>
<dbReference type="InterPro" id="IPR006121">
    <property type="entry name" value="HMA_dom"/>
</dbReference>
<feature type="transmembrane region" description="Helical" evidence="2">
    <location>
        <begin position="87"/>
        <end position="110"/>
    </location>
</feature>
<proteinExistence type="predicted"/>
<evidence type="ECO:0000256" key="2">
    <source>
        <dbReference type="SAM" id="Phobius"/>
    </source>
</evidence>
<accession>A0A5C7JB54</accession>
<feature type="transmembrane region" description="Helical" evidence="2">
    <location>
        <begin position="253"/>
        <end position="271"/>
    </location>
</feature>
<organism evidence="4 5">
    <name type="scientific">Candidatus Dojkabacteria bacterium</name>
    <dbReference type="NCBI Taxonomy" id="2099670"/>
    <lineage>
        <taxon>Bacteria</taxon>
        <taxon>Candidatus Dojkabacteria</taxon>
    </lineage>
</organism>
<keyword evidence="2" id="KW-0472">Membrane</keyword>
<evidence type="ECO:0000313" key="5">
    <source>
        <dbReference type="Proteomes" id="UP000321026"/>
    </source>
</evidence>
<dbReference type="InterPro" id="IPR036163">
    <property type="entry name" value="HMA_dom_sf"/>
</dbReference>
<keyword evidence="2" id="KW-0812">Transmembrane</keyword>
<feature type="transmembrane region" description="Helical" evidence="2">
    <location>
        <begin position="195"/>
        <end position="217"/>
    </location>
</feature>
<evidence type="ECO:0000256" key="1">
    <source>
        <dbReference type="ARBA" id="ARBA00022723"/>
    </source>
</evidence>
<dbReference type="InterPro" id="IPR008972">
    <property type="entry name" value="Cupredoxin"/>
</dbReference>
<dbReference type="EMBL" id="SSDS01000006">
    <property type="protein sequence ID" value="TXG78791.1"/>
    <property type="molecule type" value="Genomic_DNA"/>
</dbReference>
<feature type="domain" description="HMA" evidence="3">
    <location>
        <begin position="2"/>
        <end position="68"/>
    </location>
</feature>
<dbReference type="SUPFAM" id="SSF55008">
    <property type="entry name" value="HMA, heavy metal-associated domain"/>
    <property type="match status" value="1"/>
</dbReference>
<dbReference type="SUPFAM" id="SSF49503">
    <property type="entry name" value="Cupredoxins"/>
    <property type="match status" value="1"/>
</dbReference>
<dbReference type="PROSITE" id="PS01047">
    <property type="entry name" value="HMA_1"/>
    <property type="match status" value="1"/>
</dbReference>
<evidence type="ECO:0000259" key="3">
    <source>
        <dbReference type="PROSITE" id="PS50846"/>
    </source>
</evidence>
<reference evidence="4 5" key="1">
    <citation type="submission" date="2018-09" db="EMBL/GenBank/DDBJ databases">
        <title>Metagenome Assembled Genomes from an Advanced Water Purification Facility.</title>
        <authorList>
            <person name="Stamps B.W."/>
            <person name="Spear J.R."/>
        </authorList>
    </citation>
    <scope>NUCLEOTIDE SEQUENCE [LARGE SCALE GENOMIC DNA]</scope>
    <source>
        <strain evidence="4">Bin_63_2</strain>
    </source>
</reference>
<dbReference type="InterPro" id="IPR017969">
    <property type="entry name" value="Heavy-metal-associated_CS"/>
</dbReference>
<dbReference type="Pfam" id="PF13386">
    <property type="entry name" value="DsbD_2"/>
    <property type="match status" value="1"/>
</dbReference>
<dbReference type="AlphaFoldDB" id="A0A5C7JB54"/>